<dbReference type="InterPro" id="IPR001849">
    <property type="entry name" value="PH_domain"/>
</dbReference>
<keyword evidence="7" id="KW-1185">Reference proteome</keyword>
<dbReference type="GO" id="GO:0010314">
    <property type="term" value="F:phosphatidylinositol-5-phosphate binding"/>
    <property type="evidence" value="ECO:0007669"/>
    <property type="project" value="TreeGrafter"/>
</dbReference>
<dbReference type="PANTHER" id="PTHR21630">
    <property type="entry name" value="VEPH-A/MELTED"/>
    <property type="match status" value="1"/>
</dbReference>
<accession>A0AAN8G5H4</accession>
<comment type="subcellular location">
    <subcellularLocation>
        <location evidence="3">Endomembrane system</location>
        <topology evidence="3">Peripheral membrane protein</topology>
        <orientation evidence="3">Cytoplasmic side</orientation>
    </subcellularLocation>
</comment>
<dbReference type="Proteomes" id="UP001331761">
    <property type="component" value="Unassembled WGS sequence"/>
</dbReference>
<dbReference type="GO" id="GO:0012505">
    <property type="term" value="C:endomembrane system"/>
    <property type="evidence" value="ECO:0007669"/>
    <property type="project" value="UniProtKB-SubCell"/>
</dbReference>
<reference evidence="6 7" key="1">
    <citation type="submission" date="2019-10" db="EMBL/GenBank/DDBJ databases">
        <title>Assembly and Annotation for the nematode Trichostrongylus colubriformis.</title>
        <authorList>
            <person name="Martin J."/>
        </authorList>
    </citation>
    <scope>NUCLEOTIDE SEQUENCE [LARGE SCALE GENOMIC DNA]</scope>
    <source>
        <strain evidence="6">G859</strain>
        <tissue evidence="6">Whole worm</tissue>
    </source>
</reference>
<feature type="non-terminal residue" evidence="6">
    <location>
        <position position="1"/>
    </location>
</feature>
<keyword evidence="2" id="KW-0472">Membrane</keyword>
<dbReference type="InterPro" id="IPR011993">
    <property type="entry name" value="PH-like_dom_sf"/>
</dbReference>
<evidence type="ECO:0000313" key="6">
    <source>
        <dbReference type="EMBL" id="KAK5984055.1"/>
    </source>
</evidence>
<dbReference type="EMBL" id="WIXE01003310">
    <property type="protein sequence ID" value="KAK5984055.1"/>
    <property type="molecule type" value="Genomic_DNA"/>
</dbReference>
<comment type="caution">
    <text evidence="6">The sequence shown here is derived from an EMBL/GenBank/DDBJ whole genome shotgun (WGS) entry which is preliminary data.</text>
</comment>
<name>A0AAN8G5H4_TRICO</name>
<protein>
    <submittedName>
        <fullName evidence="6">PH domain-containing protein</fullName>
    </submittedName>
</protein>
<sequence>NESNAIVPAIDLRSIRSVRSLSRGRKSRKSLRRAFEIFTSDNTSVVLKATDEKKAEEWLQYLQIAVAHARRDIS</sequence>
<proteinExistence type="inferred from homology"/>
<dbReference type="Gene3D" id="2.30.29.30">
    <property type="entry name" value="Pleckstrin-homology domain (PH domain)/Phosphotyrosine-binding domain (PTB)"/>
    <property type="match status" value="1"/>
</dbReference>
<dbReference type="AlphaFoldDB" id="A0AAN8G5H4"/>
<dbReference type="EMBL" id="WIXE01025599">
    <property type="protein sequence ID" value="KAK5964587.1"/>
    <property type="molecule type" value="Genomic_DNA"/>
</dbReference>
<gene>
    <name evidence="5" type="ORF">GCK32_021573</name>
    <name evidence="6" type="ORF">GCK32_021891</name>
</gene>
<evidence type="ECO:0000313" key="5">
    <source>
        <dbReference type="EMBL" id="KAK5964587.1"/>
    </source>
</evidence>
<dbReference type="InterPro" id="IPR039888">
    <property type="entry name" value="Melted-like"/>
</dbReference>
<feature type="domain" description="PH" evidence="4">
    <location>
        <begin position="1"/>
        <end position="67"/>
    </location>
</feature>
<evidence type="ECO:0000256" key="1">
    <source>
        <dbReference type="ARBA" id="ARBA00010187"/>
    </source>
</evidence>
<evidence type="ECO:0000259" key="4">
    <source>
        <dbReference type="PROSITE" id="PS50003"/>
    </source>
</evidence>
<dbReference type="GO" id="GO:0005886">
    <property type="term" value="C:plasma membrane"/>
    <property type="evidence" value="ECO:0007669"/>
    <property type="project" value="TreeGrafter"/>
</dbReference>
<dbReference type="PROSITE" id="PS50003">
    <property type="entry name" value="PH_DOMAIN"/>
    <property type="match status" value="1"/>
</dbReference>
<dbReference type="SUPFAM" id="SSF50729">
    <property type="entry name" value="PH domain-like"/>
    <property type="match status" value="1"/>
</dbReference>
<organism evidence="6 7">
    <name type="scientific">Trichostrongylus colubriformis</name>
    <name type="common">Black scour worm</name>
    <dbReference type="NCBI Taxonomy" id="6319"/>
    <lineage>
        <taxon>Eukaryota</taxon>
        <taxon>Metazoa</taxon>
        <taxon>Ecdysozoa</taxon>
        <taxon>Nematoda</taxon>
        <taxon>Chromadorea</taxon>
        <taxon>Rhabditida</taxon>
        <taxon>Rhabditina</taxon>
        <taxon>Rhabditomorpha</taxon>
        <taxon>Strongyloidea</taxon>
        <taxon>Trichostrongylidae</taxon>
        <taxon>Trichostrongylus</taxon>
    </lineage>
</organism>
<dbReference type="GO" id="GO:0009966">
    <property type="term" value="P:regulation of signal transduction"/>
    <property type="evidence" value="ECO:0007669"/>
    <property type="project" value="TreeGrafter"/>
</dbReference>
<dbReference type="PANTHER" id="PTHR21630:SF10">
    <property type="entry name" value="VENTRICULAR ZONE-EXPRESSED PH DOMAIN-CONTAINING PROTEIN HOMOLOG 1"/>
    <property type="match status" value="1"/>
</dbReference>
<evidence type="ECO:0000256" key="2">
    <source>
        <dbReference type="ARBA" id="ARBA00023136"/>
    </source>
</evidence>
<comment type="similarity">
    <text evidence="1">Belongs to the MELT/VEPH family.</text>
</comment>
<evidence type="ECO:0000313" key="7">
    <source>
        <dbReference type="Proteomes" id="UP001331761"/>
    </source>
</evidence>
<evidence type="ECO:0000256" key="3">
    <source>
        <dbReference type="ARBA" id="ARBA00029433"/>
    </source>
</evidence>